<name>A0A6H9YKV2_9ACTN</name>
<dbReference type="OrthoDB" id="5318634at2"/>
<keyword evidence="5 9" id="KW-0812">Transmembrane</keyword>
<dbReference type="PANTHER" id="PTHR33908:SF3">
    <property type="entry name" value="UNDECAPRENYL PHOSPHATE-ALPHA-4-AMINO-4-DEOXY-L-ARABINOSE ARABINOSYL TRANSFERASE"/>
    <property type="match status" value="1"/>
</dbReference>
<dbReference type="Pfam" id="PF13231">
    <property type="entry name" value="PMT_2"/>
    <property type="match status" value="1"/>
</dbReference>
<evidence type="ECO:0000256" key="6">
    <source>
        <dbReference type="ARBA" id="ARBA00022989"/>
    </source>
</evidence>
<keyword evidence="12" id="KW-1185">Reference proteome</keyword>
<keyword evidence="6 9" id="KW-1133">Transmembrane helix</keyword>
<keyword evidence="7 9" id="KW-0472">Membrane</keyword>
<dbReference type="InterPro" id="IPR038731">
    <property type="entry name" value="RgtA/B/C-like"/>
</dbReference>
<keyword evidence="4" id="KW-0808">Transferase</keyword>
<keyword evidence="3" id="KW-0328">Glycosyltransferase</keyword>
<evidence type="ECO:0000256" key="3">
    <source>
        <dbReference type="ARBA" id="ARBA00022676"/>
    </source>
</evidence>
<dbReference type="GO" id="GO:0009103">
    <property type="term" value="P:lipopolysaccharide biosynthetic process"/>
    <property type="evidence" value="ECO:0007669"/>
    <property type="project" value="UniProtKB-ARBA"/>
</dbReference>
<feature type="domain" description="Glycosyltransferase RgtA/B/C/D-like" evidence="10">
    <location>
        <begin position="97"/>
        <end position="249"/>
    </location>
</feature>
<feature type="transmembrane region" description="Helical" evidence="9">
    <location>
        <begin position="303"/>
        <end position="325"/>
    </location>
</feature>
<dbReference type="InterPro" id="IPR050297">
    <property type="entry name" value="LipidA_mod_glycosyltrf_83"/>
</dbReference>
<evidence type="ECO:0000256" key="7">
    <source>
        <dbReference type="ARBA" id="ARBA00023136"/>
    </source>
</evidence>
<dbReference type="RefSeq" id="WP_151561481.1">
    <property type="nucleotide sequence ID" value="NZ_WBMT01000008.1"/>
</dbReference>
<proteinExistence type="predicted"/>
<keyword evidence="2" id="KW-1003">Cell membrane</keyword>
<evidence type="ECO:0000259" key="10">
    <source>
        <dbReference type="Pfam" id="PF13231"/>
    </source>
</evidence>
<feature type="transmembrane region" description="Helical" evidence="9">
    <location>
        <begin position="369"/>
        <end position="388"/>
    </location>
</feature>
<evidence type="ECO:0000256" key="5">
    <source>
        <dbReference type="ARBA" id="ARBA00022692"/>
    </source>
</evidence>
<feature type="transmembrane region" description="Helical" evidence="9">
    <location>
        <begin position="192"/>
        <end position="213"/>
    </location>
</feature>
<comment type="caution">
    <text evidence="11">The sequence shown here is derived from an EMBL/GenBank/DDBJ whole genome shotgun (WGS) entry which is preliminary data.</text>
</comment>
<feature type="transmembrane region" description="Helical" evidence="9">
    <location>
        <begin position="337"/>
        <end position="357"/>
    </location>
</feature>
<feature type="region of interest" description="Disordered" evidence="8">
    <location>
        <begin position="1"/>
        <end position="31"/>
    </location>
</feature>
<evidence type="ECO:0000256" key="8">
    <source>
        <dbReference type="SAM" id="MobiDB-lite"/>
    </source>
</evidence>
<feature type="transmembrane region" description="Helical" evidence="9">
    <location>
        <begin position="39"/>
        <end position="57"/>
    </location>
</feature>
<dbReference type="Proteomes" id="UP000468735">
    <property type="component" value="Unassembled WGS sequence"/>
</dbReference>
<organism evidence="11 12">
    <name type="scientific">Actinomadura rudentiformis</name>
    <dbReference type="NCBI Taxonomy" id="359158"/>
    <lineage>
        <taxon>Bacteria</taxon>
        <taxon>Bacillati</taxon>
        <taxon>Actinomycetota</taxon>
        <taxon>Actinomycetes</taxon>
        <taxon>Streptosporangiales</taxon>
        <taxon>Thermomonosporaceae</taxon>
        <taxon>Actinomadura</taxon>
    </lineage>
</organism>
<dbReference type="GO" id="GO:0010041">
    <property type="term" value="P:response to iron(III) ion"/>
    <property type="evidence" value="ECO:0007669"/>
    <property type="project" value="TreeGrafter"/>
</dbReference>
<comment type="subcellular location">
    <subcellularLocation>
        <location evidence="1">Cell membrane</location>
        <topology evidence="1">Multi-pass membrane protein</topology>
    </subcellularLocation>
</comment>
<dbReference type="AlphaFoldDB" id="A0A6H9YKV2"/>
<dbReference type="GO" id="GO:0016763">
    <property type="term" value="F:pentosyltransferase activity"/>
    <property type="evidence" value="ECO:0007669"/>
    <property type="project" value="TreeGrafter"/>
</dbReference>
<dbReference type="EMBL" id="WBMT01000008">
    <property type="protein sequence ID" value="KAB2347858.1"/>
    <property type="molecule type" value="Genomic_DNA"/>
</dbReference>
<reference evidence="11 12" key="1">
    <citation type="submission" date="2019-09" db="EMBL/GenBank/DDBJ databases">
        <title>Actinomadura physcomitrii sp. nov., a novel actinomycete isolated from moss [Physcomitrium sphaericum (Ludw) Fuernr].</title>
        <authorList>
            <person name="Zhuang X."/>
            <person name="Liu C."/>
        </authorList>
    </citation>
    <scope>NUCLEOTIDE SEQUENCE [LARGE SCALE GENOMIC DNA]</scope>
    <source>
        <strain evidence="11 12">HMC1</strain>
    </source>
</reference>
<evidence type="ECO:0000256" key="9">
    <source>
        <dbReference type="SAM" id="Phobius"/>
    </source>
</evidence>
<evidence type="ECO:0000256" key="4">
    <source>
        <dbReference type="ARBA" id="ARBA00022679"/>
    </source>
</evidence>
<feature type="transmembrane region" description="Helical" evidence="9">
    <location>
        <begin position="111"/>
        <end position="131"/>
    </location>
</feature>
<dbReference type="PANTHER" id="PTHR33908">
    <property type="entry name" value="MANNOSYLTRANSFERASE YKCB-RELATED"/>
    <property type="match status" value="1"/>
</dbReference>
<protein>
    <recommendedName>
        <fullName evidence="10">Glycosyltransferase RgtA/B/C/D-like domain-containing protein</fullName>
    </recommendedName>
</protein>
<dbReference type="GO" id="GO:0005886">
    <property type="term" value="C:plasma membrane"/>
    <property type="evidence" value="ECO:0007669"/>
    <property type="project" value="UniProtKB-SubCell"/>
</dbReference>
<evidence type="ECO:0000256" key="2">
    <source>
        <dbReference type="ARBA" id="ARBA00022475"/>
    </source>
</evidence>
<feature type="transmembrane region" description="Helical" evidence="9">
    <location>
        <begin position="273"/>
        <end position="297"/>
    </location>
</feature>
<gene>
    <name evidence="11" type="ORF">F8566_18380</name>
</gene>
<accession>A0A6H9YKV2</accession>
<evidence type="ECO:0000313" key="12">
    <source>
        <dbReference type="Proteomes" id="UP000468735"/>
    </source>
</evidence>
<feature type="transmembrane region" description="Helical" evidence="9">
    <location>
        <begin position="138"/>
        <end position="157"/>
    </location>
</feature>
<evidence type="ECO:0000256" key="1">
    <source>
        <dbReference type="ARBA" id="ARBA00004651"/>
    </source>
</evidence>
<evidence type="ECO:0000313" key="11">
    <source>
        <dbReference type="EMBL" id="KAB2347858.1"/>
    </source>
</evidence>
<feature type="transmembrane region" description="Helical" evidence="9">
    <location>
        <begin position="163"/>
        <end position="180"/>
    </location>
</feature>
<feature type="transmembrane region" description="Helical" evidence="9">
    <location>
        <begin position="233"/>
        <end position="252"/>
    </location>
</feature>
<sequence length="534" mass="56875">MSAESLAPDNPTLAGPSAGDSEGGGDAESAEARGRSRSWLLPVGPVALALVLGVAGINGPSYWLDEAATVTVSGRPMPDMFRVFDNLDLVHALYYLIMRPWVVLFGTGESALRLPSVLAIAAATAGVVGIGRRCSGPLAGLLAGLVFAGNVAVSRHAHEARSYAMVAAVAVLATYLLVRATEEGAERRGRWFTAYGLTIVVVGLLNLDAVLLLPAHLVTLWLARARMAGLWRSWLMSAGAATVALVPFALFAQTQSNQVNWLPAPSGRMIWKLLEFLAGDTWLVAPMLALAVLGAVVGRQGRGALPLTAVAVPWLILPPALLLIVSALAEPMFMFRYVFFCLPGLALLAGVALARLATLARPAKAVGPLAVVTATGLLAGLSVPAHLAERRQDSRLDDLRAAADIVRANARDGDGIVYLAGVVRWGALAYPDAFGRLKDISLREGPVRAGNIKGRDRLPREMRPGLVRLNRVWVMGSRSLLPEHAETVMRRQEVVMASGPWRVAGQWKYWGGLLTLYERTGPYREANAPVGRAT</sequence>